<evidence type="ECO:0000313" key="5">
    <source>
        <dbReference type="EMBL" id="TPX62981.1"/>
    </source>
</evidence>
<dbReference type="InterPro" id="IPR044432">
    <property type="entry name" value="Set10/Efm1_SET"/>
</dbReference>
<dbReference type="GO" id="GO:0016279">
    <property type="term" value="F:protein-lysine N-methyltransferase activity"/>
    <property type="evidence" value="ECO:0007669"/>
    <property type="project" value="InterPro"/>
</dbReference>
<dbReference type="SUPFAM" id="SSF82199">
    <property type="entry name" value="SET domain"/>
    <property type="match status" value="1"/>
</dbReference>
<dbReference type="Gene3D" id="3.90.1420.10">
    <property type="entry name" value="Rubisco LSMT, substrate-binding domain"/>
    <property type="match status" value="1"/>
</dbReference>
<dbReference type="Gene3D" id="3.90.1410.10">
    <property type="entry name" value="set domain protein methyltransferase, domain 1"/>
    <property type="match status" value="1"/>
</dbReference>
<dbReference type="Pfam" id="PF00856">
    <property type="entry name" value="SET"/>
    <property type="match status" value="1"/>
</dbReference>
<dbReference type="AlphaFoldDB" id="A0A507EGQ9"/>
<name>A0A507EGQ9_9FUNG</name>
<dbReference type="CDD" id="cd19180">
    <property type="entry name" value="SET_SpSET10-like"/>
    <property type="match status" value="1"/>
</dbReference>
<dbReference type="GO" id="GO:0032259">
    <property type="term" value="P:methylation"/>
    <property type="evidence" value="ECO:0007669"/>
    <property type="project" value="UniProtKB-KW"/>
</dbReference>
<organism evidence="5 6">
    <name type="scientific">Powellomyces hirtus</name>
    <dbReference type="NCBI Taxonomy" id="109895"/>
    <lineage>
        <taxon>Eukaryota</taxon>
        <taxon>Fungi</taxon>
        <taxon>Fungi incertae sedis</taxon>
        <taxon>Chytridiomycota</taxon>
        <taxon>Chytridiomycota incertae sedis</taxon>
        <taxon>Chytridiomycetes</taxon>
        <taxon>Spizellomycetales</taxon>
        <taxon>Powellomycetaceae</taxon>
        <taxon>Powellomyces</taxon>
    </lineage>
</organism>
<feature type="domain" description="SET" evidence="4">
    <location>
        <begin position="65"/>
        <end position="315"/>
    </location>
</feature>
<dbReference type="PANTHER" id="PTHR13271:SF151">
    <property type="entry name" value="SET DOMAIN-CONTAINING PROTEIN 4"/>
    <property type="match status" value="1"/>
</dbReference>
<dbReference type="Proteomes" id="UP000318582">
    <property type="component" value="Unassembled WGS sequence"/>
</dbReference>
<accession>A0A507EGQ9</accession>
<keyword evidence="3" id="KW-0949">S-adenosyl-L-methionine</keyword>
<gene>
    <name evidence="5" type="ORF">PhCBS80983_g00134</name>
</gene>
<dbReference type="InterPro" id="IPR001214">
    <property type="entry name" value="SET_dom"/>
</dbReference>
<evidence type="ECO:0000256" key="3">
    <source>
        <dbReference type="ARBA" id="ARBA00022691"/>
    </source>
</evidence>
<evidence type="ECO:0000256" key="1">
    <source>
        <dbReference type="ARBA" id="ARBA00022603"/>
    </source>
</evidence>
<evidence type="ECO:0000313" key="6">
    <source>
        <dbReference type="Proteomes" id="UP000318582"/>
    </source>
</evidence>
<keyword evidence="1" id="KW-0489">Methyltransferase</keyword>
<evidence type="ECO:0000256" key="2">
    <source>
        <dbReference type="ARBA" id="ARBA00022679"/>
    </source>
</evidence>
<dbReference type="PROSITE" id="PS50280">
    <property type="entry name" value="SET"/>
    <property type="match status" value="1"/>
</dbReference>
<dbReference type="STRING" id="109895.A0A507EGQ9"/>
<dbReference type="PANTHER" id="PTHR13271">
    <property type="entry name" value="UNCHARACTERIZED PUTATIVE METHYLTRANSFERASE"/>
    <property type="match status" value="1"/>
</dbReference>
<keyword evidence="2" id="KW-0808">Transferase</keyword>
<dbReference type="Pfam" id="PF09273">
    <property type="entry name" value="Rubis-subs-bind"/>
    <property type="match status" value="1"/>
</dbReference>
<sequence>MHATSPTEDAAASAISDNVNFKRPNPTKIELDHCKKVKLVDELAPQAIAVQNLLSWAKANGADVGTLEFRETVNAEDPLCTTRAAFSLRSIDANTPIARIPASLVLSETTARTSPLGVRLDAYLRKHSAVLTQQGKDPYAPGLILLSAFMAYERFENPDSFWKPYLEALPERYELPLWWSEDEVHRLLGGSNLRHIVEERKKLLNKGLDMIKEACGDLFVQGTMCWENLLWAYSAISSRAFPRARPATVDEREHAAEEAMEISSGASELCLYPVLDMLNHQRGKRIEWRIEEGVAVTFITLEDVVAGIEVFNNYGAKGNENLLGNYGFVLDPNPEDYVKVALNIHDASDPCAAQKRQSLSRITPNRLVHLLFDGENETKLPADLMAVTRLLVMNANELKTDLGSGEVLKSPLGGRNEVVALSTLWHLIKRKASELQQEVHSSGHETDRERMVRIYRDGQARILKHNMSLCSAAVTSFLQSSIDVNYPPSSCAQLLLTADSDALPTCFRYWIETLLSDLNETDMEYFDEDTILCLALIHERTRGDTSPWGSVIGKMRTNASDLVRDQAEDILMHFKEAVQPTLHGKEASKCSCGTTYSSERFLWAASVLETHSVNVPEGLTPLLEGFGVLMIP</sequence>
<dbReference type="SUPFAM" id="SSF81822">
    <property type="entry name" value="RuBisCo LSMT C-terminal, substrate-binding domain"/>
    <property type="match status" value="1"/>
</dbReference>
<keyword evidence="6" id="KW-1185">Reference proteome</keyword>
<dbReference type="InterPro" id="IPR015353">
    <property type="entry name" value="Rubisco_LSMT_subst-bd"/>
</dbReference>
<comment type="caution">
    <text evidence="5">The sequence shown here is derived from an EMBL/GenBank/DDBJ whole genome shotgun (WGS) entry which is preliminary data.</text>
</comment>
<evidence type="ECO:0000259" key="4">
    <source>
        <dbReference type="PROSITE" id="PS50280"/>
    </source>
</evidence>
<dbReference type="InterPro" id="IPR036464">
    <property type="entry name" value="Rubisco_LSMT_subst-bd_sf"/>
</dbReference>
<dbReference type="EMBL" id="QEAQ01000001">
    <property type="protein sequence ID" value="TPX62981.1"/>
    <property type="molecule type" value="Genomic_DNA"/>
</dbReference>
<protein>
    <recommendedName>
        <fullName evidence="4">SET domain-containing protein</fullName>
    </recommendedName>
</protein>
<proteinExistence type="predicted"/>
<reference evidence="5 6" key="1">
    <citation type="journal article" date="2019" name="Sci. Rep.">
        <title>Comparative genomics of chytrid fungi reveal insights into the obligate biotrophic and pathogenic lifestyle of Synchytrium endobioticum.</title>
        <authorList>
            <person name="van de Vossenberg B.T.L.H."/>
            <person name="Warris S."/>
            <person name="Nguyen H.D.T."/>
            <person name="van Gent-Pelzer M.P.E."/>
            <person name="Joly D.L."/>
            <person name="van de Geest H.C."/>
            <person name="Bonants P.J.M."/>
            <person name="Smith D.S."/>
            <person name="Levesque C.A."/>
            <person name="van der Lee T.A.J."/>
        </authorList>
    </citation>
    <scope>NUCLEOTIDE SEQUENCE [LARGE SCALE GENOMIC DNA]</scope>
    <source>
        <strain evidence="5 6">CBS 809.83</strain>
    </source>
</reference>
<dbReference type="InterPro" id="IPR046341">
    <property type="entry name" value="SET_dom_sf"/>
</dbReference>
<dbReference type="InterPro" id="IPR050600">
    <property type="entry name" value="SETD3_SETD6_MTase"/>
</dbReference>